<proteinExistence type="predicted"/>
<dbReference type="Proteomes" id="UP000636918">
    <property type="component" value="Unassembled WGS sequence"/>
</dbReference>
<accession>A0ABS1LEX4</accession>
<evidence type="ECO:0000313" key="2">
    <source>
        <dbReference type="Proteomes" id="UP000636918"/>
    </source>
</evidence>
<gene>
    <name evidence="1" type="ORF">JI751_20360</name>
</gene>
<reference evidence="1 2" key="1">
    <citation type="submission" date="2021-01" db="EMBL/GenBank/DDBJ databases">
        <title>Genome seq and assembly of Nocardiodes sp. G10.</title>
        <authorList>
            <person name="Chhetri G."/>
        </authorList>
    </citation>
    <scope>NUCLEOTIDE SEQUENCE [LARGE SCALE GENOMIC DNA]</scope>
    <source>
        <strain evidence="1 2">G10</strain>
    </source>
</reference>
<dbReference type="EMBL" id="JAERSG010000008">
    <property type="protein sequence ID" value="MBL0749983.1"/>
    <property type="molecule type" value="Genomic_DNA"/>
</dbReference>
<protein>
    <submittedName>
        <fullName evidence="1">Uncharacterized protein</fullName>
    </submittedName>
</protein>
<keyword evidence="2" id="KW-1185">Reference proteome</keyword>
<dbReference type="RefSeq" id="WP_201940665.1">
    <property type="nucleotide sequence ID" value="NZ_JAERSG010000008.1"/>
</dbReference>
<sequence length="128" mass="13444">MLPFWLRWNVKTELSVPGGGPDEICEPVRVKVTVPAVVLIAVWLQPLLVAGTVAAEVRPGTVNVIVRSVVAAVPLLIRLIVAVRNWLPPVARTTEPLLVDRLAPDAANAGAALATAIAGTVHAPARTT</sequence>
<name>A0ABS1LEX4_9ACTN</name>
<comment type="caution">
    <text evidence="1">The sequence shown here is derived from an EMBL/GenBank/DDBJ whole genome shotgun (WGS) entry which is preliminary data.</text>
</comment>
<organism evidence="1 2">
    <name type="scientific">Nocardioides baculatus</name>
    <dbReference type="NCBI Taxonomy" id="2801337"/>
    <lineage>
        <taxon>Bacteria</taxon>
        <taxon>Bacillati</taxon>
        <taxon>Actinomycetota</taxon>
        <taxon>Actinomycetes</taxon>
        <taxon>Propionibacteriales</taxon>
        <taxon>Nocardioidaceae</taxon>
        <taxon>Nocardioides</taxon>
    </lineage>
</organism>
<evidence type="ECO:0000313" key="1">
    <source>
        <dbReference type="EMBL" id="MBL0749983.1"/>
    </source>
</evidence>